<reference evidence="1" key="1">
    <citation type="submission" date="2020-03" db="EMBL/GenBank/DDBJ databases">
        <title>Genome of Pelagibius litoralis DSM 21314T.</title>
        <authorList>
            <person name="Wang G."/>
        </authorList>
    </citation>
    <scope>NUCLEOTIDE SEQUENCE</scope>
    <source>
        <strain evidence="1">DSM 21314</strain>
    </source>
</reference>
<dbReference type="RefSeq" id="WP_167221631.1">
    <property type="nucleotide sequence ID" value="NZ_JAAQPH010000002.1"/>
</dbReference>
<dbReference type="EMBL" id="JAAQPH010000002">
    <property type="protein sequence ID" value="NIA67771.1"/>
    <property type="molecule type" value="Genomic_DNA"/>
</dbReference>
<sequence>MSLWGEIASGVGAVVGAGTSLLGAREARKAADKNRDFSYDIYKQQRADTAPYRQTANLALSNLRDTYITGDKDFRTSPGYDFRVGEGVKALDRSAAARGRLNSGGQAKALTRFGQDIGSAEYDRGFNRMTSLAGLGSGAVAQDNTAANSLMVNVGDANRNAALARRSGYEGVGSSINSGINNYLTLAALRGEI</sequence>
<name>A0A967C1R8_9PROT</name>
<organism evidence="1 2">
    <name type="scientific">Pelagibius litoralis</name>
    <dbReference type="NCBI Taxonomy" id="374515"/>
    <lineage>
        <taxon>Bacteria</taxon>
        <taxon>Pseudomonadati</taxon>
        <taxon>Pseudomonadota</taxon>
        <taxon>Alphaproteobacteria</taxon>
        <taxon>Rhodospirillales</taxon>
        <taxon>Rhodovibrionaceae</taxon>
        <taxon>Pelagibius</taxon>
    </lineage>
</organism>
<keyword evidence="2" id="KW-1185">Reference proteome</keyword>
<evidence type="ECO:0000313" key="2">
    <source>
        <dbReference type="Proteomes" id="UP000761264"/>
    </source>
</evidence>
<protein>
    <submittedName>
        <fullName evidence="1">Uncharacterized protein</fullName>
    </submittedName>
</protein>
<accession>A0A967C1R8</accession>
<dbReference type="AlphaFoldDB" id="A0A967C1R8"/>
<proteinExistence type="predicted"/>
<dbReference type="Proteomes" id="UP000761264">
    <property type="component" value="Unassembled WGS sequence"/>
</dbReference>
<comment type="caution">
    <text evidence="1">The sequence shown here is derived from an EMBL/GenBank/DDBJ whole genome shotgun (WGS) entry which is preliminary data.</text>
</comment>
<gene>
    <name evidence="1" type="ORF">HBA54_04135</name>
</gene>
<evidence type="ECO:0000313" key="1">
    <source>
        <dbReference type="EMBL" id="NIA67771.1"/>
    </source>
</evidence>